<keyword evidence="7" id="KW-0624">Polysaccharide degradation</keyword>
<proteinExistence type="predicted"/>
<dbReference type="InterPro" id="IPR011330">
    <property type="entry name" value="Glyco_hydro/deAcase_b/a-brl"/>
</dbReference>
<dbReference type="GO" id="GO:0046872">
    <property type="term" value="F:metal ion binding"/>
    <property type="evidence" value="ECO:0007669"/>
    <property type="project" value="UniProtKB-KW"/>
</dbReference>
<evidence type="ECO:0000256" key="1">
    <source>
        <dbReference type="ARBA" id="ARBA00001946"/>
    </source>
</evidence>
<keyword evidence="6" id="KW-0119">Carbohydrate metabolism</keyword>
<evidence type="ECO:0000256" key="5">
    <source>
        <dbReference type="ARBA" id="ARBA00023024"/>
    </source>
</evidence>
<dbReference type="GO" id="GO:0016811">
    <property type="term" value="F:hydrolase activity, acting on carbon-nitrogen (but not peptide) bonds, in linear amides"/>
    <property type="evidence" value="ECO:0007669"/>
    <property type="project" value="InterPro"/>
</dbReference>
<reference evidence="8 9" key="1">
    <citation type="submission" date="2018-06" db="EMBL/GenBank/DDBJ databases">
        <authorList>
            <consortium name="Pathogen Informatics"/>
            <person name="Doyle S."/>
        </authorList>
    </citation>
    <scope>NUCLEOTIDE SEQUENCE [LARGE SCALE GENOMIC DNA]</scope>
    <source>
        <strain evidence="8 9">NCTC7304</strain>
    </source>
</reference>
<dbReference type="Gene3D" id="3.20.20.370">
    <property type="entry name" value="Glycoside hydrolase/deacetylase"/>
    <property type="match status" value="1"/>
</dbReference>
<evidence type="ECO:0000313" key="9">
    <source>
        <dbReference type="Proteomes" id="UP000254762"/>
    </source>
</evidence>
<dbReference type="AlphaFoldDB" id="A0A379T0W7"/>
<dbReference type="PANTHER" id="PTHR31609">
    <property type="entry name" value="YDJC DEACETYLASE FAMILY MEMBER"/>
    <property type="match status" value="1"/>
</dbReference>
<evidence type="ECO:0000256" key="7">
    <source>
        <dbReference type="ARBA" id="ARBA00023326"/>
    </source>
</evidence>
<dbReference type="GO" id="GO:0000272">
    <property type="term" value="P:polysaccharide catabolic process"/>
    <property type="evidence" value="ECO:0007669"/>
    <property type="project" value="UniProtKB-KW"/>
</dbReference>
<dbReference type="InterPro" id="IPR006879">
    <property type="entry name" value="YdjC-like"/>
</dbReference>
<keyword evidence="2" id="KW-0479">Metal-binding</keyword>
<keyword evidence="3" id="KW-0378">Hydrolase</keyword>
<name>A0A379T0W7_SALER</name>
<dbReference type="InterPro" id="IPR022948">
    <property type="entry name" value="COD_ChbG_bac"/>
</dbReference>
<dbReference type="GO" id="GO:0019213">
    <property type="term" value="F:deacetylase activity"/>
    <property type="evidence" value="ECO:0007669"/>
    <property type="project" value="TreeGrafter"/>
</dbReference>
<dbReference type="Proteomes" id="UP000254762">
    <property type="component" value="Unassembled WGS sequence"/>
</dbReference>
<dbReference type="PANTHER" id="PTHR31609:SF1">
    <property type="entry name" value="CARBOHYDRATE DEACETYLASE"/>
    <property type="match status" value="1"/>
</dbReference>
<sequence>MTKLLIVNADDFGLSPGINYGIIEAHRHGMVTSTTAMMNGNGIEHAAEISADFPSLGVGLHFVLSFGAPLSRMPSLEREGMLGKWLWQAAAQGKIQDNELVAELHKQYDCFVRLFGRAPTHIDSHHHAHFIPQVWKHVVRFAGETGLPLRIDRQHTISTQGVKGVDNFISDFYAENVSAHFILAALARATAGEEQSVELMCHPGFIDKIVLQSRYCYPRLDELNVLTSATLKHDILAQGFSSGYLQRSVINSPAD</sequence>
<dbReference type="NCBIfam" id="NF002559">
    <property type="entry name" value="PRK02134.1"/>
    <property type="match status" value="1"/>
</dbReference>
<keyword evidence="8" id="KW-0808">Transferase</keyword>
<dbReference type="GO" id="GO:0016740">
    <property type="term" value="F:transferase activity"/>
    <property type="evidence" value="ECO:0007669"/>
    <property type="project" value="UniProtKB-KW"/>
</dbReference>
<evidence type="ECO:0000313" key="8">
    <source>
        <dbReference type="EMBL" id="SUG34220.1"/>
    </source>
</evidence>
<dbReference type="Pfam" id="PF04794">
    <property type="entry name" value="YdjC"/>
    <property type="match status" value="1"/>
</dbReference>
<comment type="cofactor">
    <cofactor evidence="1">
        <name>Mg(2+)</name>
        <dbReference type="ChEBI" id="CHEBI:18420"/>
    </cofactor>
</comment>
<dbReference type="CDD" id="cd10803">
    <property type="entry name" value="YdjC_EF3048_like"/>
    <property type="match status" value="1"/>
</dbReference>
<evidence type="ECO:0000256" key="6">
    <source>
        <dbReference type="ARBA" id="ARBA00023277"/>
    </source>
</evidence>
<keyword evidence="5" id="KW-0146">Chitin degradation</keyword>
<keyword evidence="4" id="KW-0460">Magnesium</keyword>
<accession>A0A379T0W7</accession>
<dbReference type="EMBL" id="UGXD01000002">
    <property type="protein sequence ID" value="SUG34220.1"/>
    <property type="molecule type" value="Genomic_DNA"/>
</dbReference>
<organism evidence="8 9">
    <name type="scientific">Salmonella enterica subsp. arizonae</name>
    <dbReference type="NCBI Taxonomy" id="59203"/>
    <lineage>
        <taxon>Bacteria</taxon>
        <taxon>Pseudomonadati</taxon>
        <taxon>Pseudomonadota</taxon>
        <taxon>Gammaproteobacteria</taxon>
        <taxon>Enterobacterales</taxon>
        <taxon>Enterobacteriaceae</taxon>
        <taxon>Salmonella</taxon>
    </lineage>
</organism>
<dbReference type="GO" id="GO:0006032">
    <property type="term" value="P:chitin catabolic process"/>
    <property type="evidence" value="ECO:0007669"/>
    <property type="project" value="UniProtKB-KW"/>
</dbReference>
<dbReference type="SUPFAM" id="SSF88713">
    <property type="entry name" value="Glycoside hydrolase/deacetylase"/>
    <property type="match status" value="1"/>
</dbReference>
<evidence type="ECO:0000256" key="4">
    <source>
        <dbReference type="ARBA" id="ARBA00022842"/>
    </source>
</evidence>
<protein>
    <submittedName>
        <fullName evidence="8">Cellobiose phospho transferase system YdjC-like protein</fullName>
    </submittedName>
</protein>
<evidence type="ECO:0000256" key="2">
    <source>
        <dbReference type="ARBA" id="ARBA00022723"/>
    </source>
</evidence>
<evidence type="ECO:0000256" key="3">
    <source>
        <dbReference type="ARBA" id="ARBA00022801"/>
    </source>
</evidence>
<gene>
    <name evidence="8" type="ORF">NCTC7304_03722</name>
</gene>